<comment type="caution">
    <text evidence="4">The sequence shown here is derived from an EMBL/GenBank/DDBJ whole genome shotgun (WGS) entry which is preliminary data.</text>
</comment>
<reference evidence="4" key="1">
    <citation type="submission" date="2023-01" db="EMBL/GenBank/DDBJ databases">
        <authorList>
            <person name="Piombo E."/>
        </authorList>
    </citation>
    <scope>NUCLEOTIDE SEQUENCE</scope>
</reference>
<dbReference type="Pfam" id="PF03435">
    <property type="entry name" value="Sacchrp_dh_NADP"/>
    <property type="match status" value="1"/>
</dbReference>
<dbReference type="PANTHER" id="PTHR11133">
    <property type="entry name" value="SACCHAROPINE DEHYDROGENASE"/>
    <property type="match status" value="1"/>
</dbReference>
<feature type="domain" description="Saccharopine dehydrogenase NADP binding" evidence="3">
    <location>
        <begin position="6"/>
        <end position="113"/>
    </location>
</feature>
<keyword evidence="2" id="KW-0028">Amino-acid biosynthesis</keyword>
<evidence type="ECO:0000256" key="2">
    <source>
        <dbReference type="ARBA" id="ARBA00023154"/>
    </source>
</evidence>
<keyword evidence="2" id="KW-0457">Lysine biosynthesis</keyword>
<dbReference type="GO" id="GO:0019878">
    <property type="term" value="P:lysine biosynthetic process via aminoadipic acid"/>
    <property type="evidence" value="ECO:0007669"/>
    <property type="project" value="TreeGrafter"/>
</dbReference>
<dbReference type="GO" id="GO:0004753">
    <property type="term" value="F:saccharopine dehydrogenase activity"/>
    <property type="evidence" value="ECO:0007669"/>
    <property type="project" value="TreeGrafter"/>
</dbReference>
<protein>
    <recommendedName>
        <fullName evidence="3">Saccharopine dehydrogenase NADP binding domain-containing protein</fullName>
    </recommendedName>
</protein>
<dbReference type="PANTHER" id="PTHR11133:SF22">
    <property type="entry name" value="ALPHA-AMINOADIPIC SEMIALDEHYDE SYNTHASE, MITOCHONDRIAL"/>
    <property type="match status" value="1"/>
</dbReference>
<dbReference type="AlphaFoldDB" id="A0AA35LSR6"/>
<dbReference type="SUPFAM" id="SSF51735">
    <property type="entry name" value="NAD(P)-binding Rossmann-fold domains"/>
    <property type="match status" value="1"/>
</dbReference>
<evidence type="ECO:0000256" key="1">
    <source>
        <dbReference type="ARBA" id="ARBA00023002"/>
    </source>
</evidence>
<accession>A0AA35LSR6</accession>
<keyword evidence="5" id="KW-1185">Reference proteome</keyword>
<dbReference type="Gene3D" id="3.40.50.720">
    <property type="entry name" value="NAD(P)-binding Rossmann-like Domain"/>
    <property type="match status" value="1"/>
</dbReference>
<dbReference type="InterPro" id="IPR005097">
    <property type="entry name" value="Sacchrp_dh_NADP-bd"/>
</dbReference>
<organism evidence="4 5">
    <name type="scientific">Clonostachys chloroleuca</name>
    <dbReference type="NCBI Taxonomy" id="1926264"/>
    <lineage>
        <taxon>Eukaryota</taxon>
        <taxon>Fungi</taxon>
        <taxon>Dikarya</taxon>
        <taxon>Ascomycota</taxon>
        <taxon>Pezizomycotina</taxon>
        <taxon>Sordariomycetes</taxon>
        <taxon>Hypocreomycetidae</taxon>
        <taxon>Hypocreales</taxon>
        <taxon>Bionectriaceae</taxon>
        <taxon>Clonostachys</taxon>
    </lineage>
</organism>
<dbReference type="EMBL" id="CABFNP030000582">
    <property type="protein sequence ID" value="CAI6045346.1"/>
    <property type="molecule type" value="Genomic_DNA"/>
</dbReference>
<proteinExistence type="predicted"/>
<dbReference type="InterPro" id="IPR036291">
    <property type="entry name" value="NAD(P)-bd_dom_sf"/>
</dbReference>
<dbReference type="InterPro" id="IPR051168">
    <property type="entry name" value="AASS"/>
</dbReference>
<evidence type="ECO:0000313" key="5">
    <source>
        <dbReference type="Proteomes" id="UP001160390"/>
    </source>
</evidence>
<sequence length="114" mass="12397">MEEKKILVLRSGMVAAPCIDYLLRYEYNTVTVATVRLVRRPPRVTAIPLDVADPDLDHHIAAHNLVISMVPFMYHVDIVRSAIKGESDVAISGHISPAVESLGAAVKRAGIAVL</sequence>
<evidence type="ECO:0000313" key="4">
    <source>
        <dbReference type="EMBL" id="CAI6045346.1"/>
    </source>
</evidence>
<gene>
    <name evidence="4" type="ORF">CCHLO57077_00012936</name>
</gene>
<keyword evidence="1" id="KW-0560">Oxidoreductase</keyword>
<dbReference type="GO" id="GO:0005737">
    <property type="term" value="C:cytoplasm"/>
    <property type="evidence" value="ECO:0007669"/>
    <property type="project" value="TreeGrafter"/>
</dbReference>
<dbReference type="Proteomes" id="UP001160390">
    <property type="component" value="Unassembled WGS sequence"/>
</dbReference>
<name>A0AA35LSR6_9HYPO</name>
<evidence type="ECO:0000259" key="3">
    <source>
        <dbReference type="Pfam" id="PF03435"/>
    </source>
</evidence>